<dbReference type="RefSeq" id="WP_133769810.1">
    <property type="nucleotide sequence ID" value="NZ_SNZR01000011.1"/>
</dbReference>
<reference evidence="2 3" key="1">
    <citation type="submission" date="2019-03" db="EMBL/GenBank/DDBJ databases">
        <title>Genomic Encyclopedia of Type Strains, Phase IV (KMG-IV): sequencing the most valuable type-strain genomes for metagenomic binning, comparative biology and taxonomic classification.</title>
        <authorList>
            <person name="Goeker M."/>
        </authorList>
    </citation>
    <scope>NUCLEOTIDE SEQUENCE [LARGE SCALE GENOMIC DNA]</scope>
    <source>
        <strain evidence="2 3">DSM 25903</strain>
    </source>
</reference>
<protein>
    <submittedName>
        <fullName evidence="2">Secondary thiamine-phosphate synthase enzyme</fullName>
    </submittedName>
</protein>
<keyword evidence="3" id="KW-1185">Reference proteome</keyword>
<dbReference type="InterPro" id="IPR035917">
    <property type="entry name" value="YjbQ-like_sf"/>
</dbReference>
<dbReference type="PANTHER" id="PTHR30615:SF8">
    <property type="entry name" value="UPF0047 PROTEIN C4A8.02C"/>
    <property type="match status" value="1"/>
</dbReference>
<proteinExistence type="inferred from homology"/>
<dbReference type="Pfam" id="PF01894">
    <property type="entry name" value="YjbQ"/>
    <property type="match status" value="1"/>
</dbReference>
<evidence type="ECO:0000313" key="3">
    <source>
        <dbReference type="Proteomes" id="UP000295122"/>
    </source>
</evidence>
<gene>
    <name evidence="2" type="ORF">EV668_2252</name>
</gene>
<dbReference type="PIRSF" id="PIRSF004681">
    <property type="entry name" value="UCP004681"/>
    <property type="match status" value="1"/>
</dbReference>
<comment type="caution">
    <text evidence="2">The sequence shown here is derived from an EMBL/GenBank/DDBJ whole genome shotgun (WGS) entry which is preliminary data.</text>
</comment>
<dbReference type="PROSITE" id="PS01314">
    <property type="entry name" value="UPF0047"/>
    <property type="match status" value="1"/>
</dbReference>
<sequence length="152" mass="16096">MKRVAVQTLADGPVTRQVLARIVVSTPGPGFTELTADVARLVLASGIKAGLATVFCRHTSASLLIGENADPAVQHDLLTALDRLAPRHAGYVHDSEGPDDMPGHIRAMLTGASLSIPIMDGRLGLGTWQGIFLAEHRDAPHRREIVVNLNGG</sequence>
<name>A0A4R7C8J9_9HYPH</name>
<evidence type="ECO:0000313" key="2">
    <source>
        <dbReference type="EMBL" id="TDR94960.1"/>
    </source>
</evidence>
<dbReference type="AlphaFoldDB" id="A0A4R7C8J9"/>
<organism evidence="2 3">
    <name type="scientific">Enterovirga rhinocerotis</name>
    <dbReference type="NCBI Taxonomy" id="1339210"/>
    <lineage>
        <taxon>Bacteria</taxon>
        <taxon>Pseudomonadati</taxon>
        <taxon>Pseudomonadota</taxon>
        <taxon>Alphaproteobacteria</taxon>
        <taxon>Hyphomicrobiales</taxon>
        <taxon>Methylobacteriaceae</taxon>
        <taxon>Enterovirga</taxon>
    </lineage>
</organism>
<dbReference type="Proteomes" id="UP000295122">
    <property type="component" value="Unassembled WGS sequence"/>
</dbReference>
<dbReference type="OrthoDB" id="9801725at2"/>
<dbReference type="SUPFAM" id="SSF111038">
    <property type="entry name" value="YjbQ-like"/>
    <property type="match status" value="1"/>
</dbReference>
<accession>A0A4R7C8J9</accession>
<comment type="similarity">
    <text evidence="1">Belongs to the UPF0047 family.</text>
</comment>
<dbReference type="Gene3D" id="2.60.120.460">
    <property type="entry name" value="YjbQ-like"/>
    <property type="match status" value="1"/>
</dbReference>
<dbReference type="PANTHER" id="PTHR30615">
    <property type="entry name" value="UNCHARACTERIZED PROTEIN YJBQ-RELATED"/>
    <property type="match status" value="1"/>
</dbReference>
<dbReference type="EMBL" id="SNZR01000011">
    <property type="protein sequence ID" value="TDR94960.1"/>
    <property type="molecule type" value="Genomic_DNA"/>
</dbReference>
<evidence type="ECO:0000256" key="1">
    <source>
        <dbReference type="ARBA" id="ARBA00005534"/>
    </source>
</evidence>
<dbReference type="InterPro" id="IPR001602">
    <property type="entry name" value="UPF0047_YjbQ-like"/>
</dbReference>
<dbReference type="NCBIfam" id="TIGR00149">
    <property type="entry name" value="TIGR00149_YjbQ"/>
    <property type="match status" value="1"/>
</dbReference>